<reference evidence="1" key="1">
    <citation type="journal article" date="2015" name="Front. Microbiol.">
        <title>Identification of novel esterase-active enzymes from hot environments by use of the host bacterium Thermus thermophilus.</title>
        <authorList>
            <person name="Leis B."/>
            <person name="Angelov A."/>
            <person name="Mientus M."/>
            <person name="Li H."/>
            <person name="Pham V.T."/>
            <person name="Lauinger B."/>
            <person name="Bongen P."/>
            <person name="Pietruszka J."/>
            <person name="Goncalves L.G."/>
            <person name="Santos H."/>
            <person name="Liebl W."/>
        </authorList>
    </citation>
    <scope>NUCLEOTIDE SEQUENCE</scope>
</reference>
<protein>
    <submittedName>
        <fullName evidence="1">Uncharacterized protein</fullName>
    </submittedName>
</protein>
<dbReference type="AlphaFoldDB" id="A0A0G2YN70"/>
<accession>A0A0G2YN70</accession>
<proteinExistence type="predicted"/>
<evidence type="ECO:0000313" key="1">
    <source>
        <dbReference type="EMBL" id="AKI85273.1"/>
    </source>
</evidence>
<name>A0A0G2YN70_9ZZZZ</name>
<sequence length="54" mass="6084">MSQQHLCVEPGRFVARLFELLAAVAEDFAEGGRVRDMRHASCVYRVAYSVLRTA</sequence>
<organism evidence="1">
    <name type="scientific">uncultured organism</name>
    <dbReference type="NCBI Taxonomy" id="155900"/>
    <lineage>
        <taxon>unclassified sequences</taxon>
        <taxon>environmental samples</taxon>
    </lineage>
</organism>
<dbReference type="EMBL" id="KP892657">
    <property type="protein sequence ID" value="AKI85273.1"/>
    <property type="molecule type" value="Genomic_DNA"/>
</dbReference>